<dbReference type="Proteomes" id="UP000017984">
    <property type="component" value="Chromosome"/>
</dbReference>
<organism evidence="2 3">
    <name type="scientific">Streptomyces roseochromogenus subsp. oscitans DS 12.976</name>
    <dbReference type="NCBI Taxonomy" id="1352936"/>
    <lineage>
        <taxon>Bacteria</taxon>
        <taxon>Bacillati</taxon>
        <taxon>Actinomycetota</taxon>
        <taxon>Actinomycetes</taxon>
        <taxon>Kitasatosporales</taxon>
        <taxon>Streptomycetaceae</taxon>
        <taxon>Streptomyces</taxon>
    </lineage>
</organism>
<dbReference type="Gene3D" id="3.30.10.20">
    <property type="match status" value="1"/>
</dbReference>
<name>V6KC72_STRRC</name>
<dbReference type="STRING" id="1352936.M878_20140"/>
<evidence type="ECO:0000259" key="1">
    <source>
        <dbReference type="Pfam" id="PF03793"/>
    </source>
</evidence>
<sequence>MGGAALALAVVSGLTGCGASGKGTHTPVAAGPVTMPELVGKNAEKAEEQLEKLGVPESRIKLRADDGTHVVVLVASNWDVNTQSVKAGARLGVKEVVVLGVGKPTWRRRHHGHLL</sequence>
<gene>
    <name evidence="2" type="ORF">M878_20140</name>
</gene>
<proteinExistence type="predicted"/>
<evidence type="ECO:0000313" key="3">
    <source>
        <dbReference type="Proteomes" id="UP000017984"/>
    </source>
</evidence>
<feature type="domain" description="PASTA" evidence="1">
    <location>
        <begin position="33"/>
        <end position="103"/>
    </location>
</feature>
<protein>
    <recommendedName>
        <fullName evidence="1">PASTA domain-containing protein</fullName>
    </recommendedName>
</protein>
<dbReference type="InterPro" id="IPR005543">
    <property type="entry name" value="PASTA_dom"/>
</dbReference>
<accession>V6KC72</accession>
<comment type="caution">
    <text evidence="2">The sequence shown here is derived from an EMBL/GenBank/DDBJ whole genome shotgun (WGS) entry which is preliminary data.</text>
</comment>
<keyword evidence="3" id="KW-1185">Reference proteome</keyword>
<dbReference type="PATRIC" id="fig|1352936.5.peg.4220"/>
<dbReference type="Pfam" id="PF03793">
    <property type="entry name" value="PASTA"/>
    <property type="match status" value="1"/>
</dbReference>
<dbReference type="EMBL" id="AWQX01000174">
    <property type="protein sequence ID" value="EST29643.1"/>
    <property type="molecule type" value="Genomic_DNA"/>
</dbReference>
<evidence type="ECO:0000313" key="2">
    <source>
        <dbReference type="EMBL" id="EST29643.1"/>
    </source>
</evidence>
<reference evidence="2 3" key="1">
    <citation type="journal article" date="2014" name="Genome Announc.">
        <title>Draft Genome Sequence of Streptomyces roseochromogenes subsp. oscitans DS 12.976, Producer of the Aminocoumarin Antibiotic Clorobiocin.</title>
        <authorList>
            <person name="Ruckert C."/>
            <person name="Kalinowski J."/>
            <person name="Heide L."/>
            <person name="Apel A.K."/>
        </authorList>
    </citation>
    <scope>NUCLEOTIDE SEQUENCE [LARGE SCALE GENOMIC DNA]</scope>
    <source>
        <strain evidence="2 3">DS 12.976</strain>
    </source>
</reference>
<dbReference type="AlphaFoldDB" id="V6KC72"/>
<dbReference type="HOGENOM" id="CLU_2107678_0_0_11"/>